<dbReference type="AlphaFoldDB" id="A0A2T0FDN7"/>
<keyword evidence="2" id="KW-1185">Reference proteome</keyword>
<comment type="caution">
    <text evidence="1">The sequence shown here is derived from an EMBL/GenBank/DDBJ whole genome shotgun (WGS) entry which is preliminary data.</text>
</comment>
<dbReference type="OrthoDB" id="46189at2759"/>
<dbReference type="EMBL" id="NDIQ01000001">
    <property type="protein sequence ID" value="PRT53091.1"/>
    <property type="molecule type" value="Genomic_DNA"/>
</dbReference>
<reference evidence="1 2" key="1">
    <citation type="submission" date="2017-04" db="EMBL/GenBank/DDBJ databases">
        <title>Genome sequencing of [Candida] sorbophila.</title>
        <authorList>
            <person name="Ahn J.O."/>
        </authorList>
    </citation>
    <scope>NUCLEOTIDE SEQUENCE [LARGE SCALE GENOMIC DNA]</scope>
    <source>
        <strain evidence="1 2">DS02</strain>
    </source>
</reference>
<dbReference type="Proteomes" id="UP000238350">
    <property type="component" value="Unassembled WGS sequence"/>
</dbReference>
<evidence type="ECO:0000313" key="1">
    <source>
        <dbReference type="EMBL" id="PRT53091.1"/>
    </source>
</evidence>
<evidence type="ECO:0000313" key="2">
    <source>
        <dbReference type="Proteomes" id="UP000238350"/>
    </source>
</evidence>
<sequence length="616" mass="68998">MDGLEVASWQDLFAKHSVNEVRAFCRTLDARRQEHGKKVREAVGSNHSQIVSLTNQIARVKVEALANERELAELSSTKHDIEWERYLKNLDRYNWAAQAGNVRSCSRQLAARLLRFASDSLINRHYLATARALYFVTELSSEPDVAKRADEQHRKLSAIVNNWLDNGINDGMSQELFNTCLIINSVSPKKMVVDFLNRRKDHIASDLQRQTPASVLQTLDLIESTLFVANQLVDHLFKTKLSKSRLINSPEFNDADLRLGELDRWLDKNIFELPAFPENCYFSDKNVDIELARSRFMKDTTALLKVSAGPTASCLDIAEITSLYCDILVKSRDSTELGDLGDIMGGAFHDELVSQFEVKALARFSRLDSLVVPLPAKPSKRPEHGFTKSVADLLNDIENAVEGQVDIAAEPLKAIQEWAQGSNQVDREAKKLQHAGVLSRDAQHRQRLDDFVAALNEKINAARSDCYKDTVERLGKLEAHTASDFALVLLVKHKLDARVAELGMEVQRDLDTTLDQQLAKSLIDNWELEPEADQLEGLEISSGILNSLFELVKTMDATLCEFEWPQSTLAVLRSLILAKVESTADAAALESLLSGQGKLAERFRCILGPLIPETQI</sequence>
<gene>
    <name evidence="1" type="ORF">B9G98_00711</name>
</gene>
<dbReference type="RefSeq" id="XP_024663037.1">
    <property type="nucleotide sequence ID" value="XM_024807269.1"/>
</dbReference>
<dbReference type="GeneID" id="36514460"/>
<organism evidence="1 2">
    <name type="scientific">Wickerhamiella sorbophila</name>
    <dbReference type="NCBI Taxonomy" id="45607"/>
    <lineage>
        <taxon>Eukaryota</taxon>
        <taxon>Fungi</taxon>
        <taxon>Dikarya</taxon>
        <taxon>Ascomycota</taxon>
        <taxon>Saccharomycotina</taxon>
        <taxon>Dipodascomycetes</taxon>
        <taxon>Dipodascales</taxon>
        <taxon>Trichomonascaceae</taxon>
        <taxon>Wickerhamiella</taxon>
    </lineage>
</organism>
<name>A0A2T0FDN7_9ASCO</name>
<proteinExistence type="predicted"/>
<protein>
    <submittedName>
        <fullName evidence="1">Uncharacterized protein</fullName>
    </submittedName>
</protein>
<accession>A0A2T0FDN7</accession>